<dbReference type="InterPro" id="IPR029068">
    <property type="entry name" value="Glyas_Bleomycin-R_OHBP_Dase"/>
</dbReference>
<accession>A0A3D9VBI3</accession>
<keyword evidence="3" id="KW-1185">Reference proteome</keyword>
<protein>
    <submittedName>
        <fullName evidence="2">Lactoylglutathione lyase</fullName>
    </submittedName>
</protein>
<evidence type="ECO:0000259" key="1">
    <source>
        <dbReference type="PROSITE" id="PS51819"/>
    </source>
</evidence>
<dbReference type="GO" id="GO:0016829">
    <property type="term" value="F:lyase activity"/>
    <property type="evidence" value="ECO:0007669"/>
    <property type="project" value="UniProtKB-KW"/>
</dbReference>
<name>A0A3D9VBI3_THECX</name>
<sequence>MFSTPQVNIYSAGVERSVGFYRSLGFEETFRTPREGTPIHVELKLDGFTLGIAAVTSAVADHGLELDLSKPGRGMEIVLWTDDTDAAFTTLVAGGARVLSEPHDWLGRLRVAWVADPDGNPIELVERRR</sequence>
<dbReference type="SUPFAM" id="SSF54593">
    <property type="entry name" value="Glyoxalase/Bleomycin resistance protein/Dihydroxybiphenyl dioxygenase"/>
    <property type="match status" value="1"/>
</dbReference>
<comment type="caution">
    <text evidence="2">The sequence shown here is derived from an EMBL/GenBank/DDBJ whole genome shotgun (WGS) entry which is preliminary data.</text>
</comment>
<dbReference type="AlphaFoldDB" id="A0A3D9VBI3"/>
<dbReference type="Pfam" id="PF00903">
    <property type="entry name" value="Glyoxalase"/>
    <property type="match status" value="1"/>
</dbReference>
<dbReference type="PANTHER" id="PTHR34109">
    <property type="entry name" value="BNAUNNG04460D PROTEIN-RELATED"/>
    <property type="match status" value="1"/>
</dbReference>
<evidence type="ECO:0000313" key="3">
    <source>
        <dbReference type="Proteomes" id="UP000256485"/>
    </source>
</evidence>
<dbReference type="PROSITE" id="PS51819">
    <property type="entry name" value="VOC"/>
    <property type="match status" value="1"/>
</dbReference>
<organism evidence="2 3">
    <name type="scientific">Thermasporomyces composti</name>
    <dbReference type="NCBI Taxonomy" id="696763"/>
    <lineage>
        <taxon>Bacteria</taxon>
        <taxon>Bacillati</taxon>
        <taxon>Actinomycetota</taxon>
        <taxon>Actinomycetes</taxon>
        <taxon>Propionibacteriales</taxon>
        <taxon>Nocardioidaceae</taxon>
        <taxon>Thermasporomyces</taxon>
    </lineage>
</organism>
<gene>
    <name evidence="2" type="ORF">DFJ64_3543</name>
</gene>
<evidence type="ECO:0000313" key="2">
    <source>
        <dbReference type="EMBL" id="REF38073.1"/>
    </source>
</evidence>
<feature type="domain" description="VOC" evidence="1">
    <location>
        <begin position="3"/>
        <end position="127"/>
    </location>
</feature>
<dbReference type="InterPro" id="IPR037523">
    <property type="entry name" value="VOC_core"/>
</dbReference>
<reference evidence="2 3" key="1">
    <citation type="submission" date="2018-08" db="EMBL/GenBank/DDBJ databases">
        <title>Sequencing the genomes of 1000 actinobacteria strains.</title>
        <authorList>
            <person name="Klenk H.-P."/>
        </authorList>
    </citation>
    <scope>NUCLEOTIDE SEQUENCE [LARGE SCALE GENOMIC DNA]</scope>
    <source>
        <strain evidence="2 3">DSM 22891</strain>
    </source>
</reference>
<dbReference type="OrthoDB" id="115162at2"/>
<dbReference type="RefSeq" id="WP_115851426.1">
    <property type="nucleotide sequence ID" value="NZ_QTUC01000001.1"/>
</dbReference>
<dbReference type="Gene3D" id="3.10.180.10">
    <property type="entry name" value="2,3-Dihydroxybiphenyl 1,2-Dioxygenase, domain 1"/>
    <property type="match status" value="1"/>
</dbReference>
<dbReference type="EMBL" id="QTUC01000001">
    <property type="protein sequence ID" value="REF38073.1"/>
    <property type="molecule type" value="Genomic_DNA"/>
</dbReference>
<proteinExistence type="predicted"/>
<keyword evidence="2" id="KW-0456">Lyase</keyword>
<dbReference type="InterPro" id="IPR004360">
    <property type="entry name" value="Glyas_Fos-R_dOase_dom"/>
</dbReference>
<dbReference type="Proteomes" id="UP000256485">
    <property type="component" value="Unassembled WGS sequence"/>
</dbReference>